<dbReference type="Proteomes" id="UP000284841">
    <property type="component" value="Unassembled WGS sequence"/>
</dbReference>
<accession>A0A415E1G4</accession>
<evidence type="ECO:0008006" key="5">
    <source>
        <dbReference type="Google" id="ProtNLM"/>
    </source>
</evidence>
<dbReference type="AlphaFoldDB" id="A0A415E1G4"/>
<sequence>MMEKKHSEKQDDSYYDALIKQRIGEALRNQSKKERLDLAQLEAWVEADRQRRRAKVKRVLAIASCFIIICAGTFSFKFAFDDDAIATAGKGDNKVTESGNNAVVSPNEQDGDENVGIRTVTCRSLEDVDILKEQFPKLMEPHYIPEGYKFEKLTIEYSELMGKYSYEFTNKNNKLQITQIAGATATVFSEYNRKLQCDRGDVLIMEEDVEIIAGCKIKDGVLYVSTKDCSDDDIVSIINEID</sequence>
<dbReference type="RefSeq" id="WP_118335886.1">
    <property type="nucleotide sequence ID" value="NZ_AP025567.1"/>
</dbReference>
<keyword evidence="2" id="KW-1133">Transmembrane helix</keyword>
<protein>
    <recommendedName>
        <fullName evidence="5">DUF4367 domain-containing protein</fullName>
    </recommendedName>
</protein>
<reference evidence="3 4" key="1">
    <citation type="submission" date="2018-08" db="EMBL/GenBank/DDBJ databases">
        <title>A genome reference for cultivated species of the human gut microbiota.</title>
        <authorList>
            <person name="Zou Y."/>
            <person name="Xue W."/>
            <person name="Luo G."/>
        </authorList>
    </citation>
    <scope>NUCLEOTIDE SEQUENCE [LARGE SCALE GENOMIC DNA]</scope>
    <source>
        <strain evidence="3 4">AM07-24</strain>
    </source>
</reference>
<comment type="caution">
    <text evidence="3">The sequence shown here is derived from an EMBL/GenBank/DDBJ whole genome shotgun (WGS) entry which is preliminary data.</text>
</comment>
<name>A0A415E1G4_9FIRM</name>
<evidence type="ECO:0000313" key="4">
    <source>
        <dbReference type="Proteomes" id="UP000284841"/>
    </source>
</evidence>
<evidence type="ECO:0000313" key="3">
    <source>
        <dbReference type="EMBL" id="RHJ87460.1"/>
    </source>
</evidence>
<evidence type="ECO:0000256" key="2">
    <source>
        <dbReference type="SAM" id="Phobius"/>
    </source>
</evidence>
<feature type="compositionally biased region" description="Polar residues" evidence="1">
    <location>
        <begin position="96"/>
        <end position="108"/>
    </location>
</feature>
<dbReference type="OrthoDB" id="2544256at2"/>
<proteinExistence type="predicted"/>
<keyword evidence="2" id="KW-0472">Membrane</keyword>
<feature type="transmembrane region" description="Helical" evidence="2">
    <location>
        <begin position="59"/>
        <end position="80"/>
    </location>
</feature>
<organism evidence="3 4">
    <name type="scientific">Emergencia timonensis</name>
    <dbReference type="NCBI Taxonomy" id="1776384"/>
    <lineage>
        <taxon>Bacteria</taxon>
        <taxon>Bacillati</taxon>
        <taxon>Bacillota</taxon>
        <taxon>Clostridia</taxon>
        <taxon>Peptostreptococcales</taxon>
        <taxon>Anaerovoracaceae</taxon>
        <taxon>Emergencia</taxon>
    </lineage>
</organism>
<keyword evidence="2" id="KW-0812">Transmembrane</keyword>
<dbReference type="EMBL" id="QRMS01000003">
    <property type="protein sequence ID" value="RHJ87460.1"/>
    <property type="molecule type" value="Genomic_DNA"/>
</dbReference>
<evidence type="ECO:0000256" key="1">
    <source>
        <dbReference type="SAM" id="MobiDB-lite"/>
    </source>
</evidence>
<keyword evidence="4" id="KW-1185">Reference proteome</keyword>
<feature type="region of interest" description="Disordered" evidence="1">
    <location>
        <begin position="90"/>
        <end position="110"/>
    </location>
</feature>
<gene>
    <name evidence="3" type="ORF">DW099_12240</name>
</gene>